<dbReference type="Proteomes" id="UP000199135">
    <property type="component" value="Unassembled WGS sequence"/>
</dbReference>
<evidence type="ECO:0000256" key="5">
    <source>
        <dbReference type="ARBA" id="ARBA00022840"/>
    </source>
</evidence>
<keyword evidence="3" id="KW-0547">Nucleotide-binding</keyword>
<dbReference type="InterPro" id="IPR017583">
    <property type="entry name" value="Tagatose/fructose_Pkinase"/>
</dbReference>
<evidence type="ECO:0000313" key="9">
    <source>
        <dbReference type="Proteomes" id="UP000199135"/>
    </source>
</evidence>
<comment type="similarity">
    <text evidence="1">Belongs to the carbohydrate kinase PfkB family.</text>
</comment>
<evidence type="ECO:0000256" key="6">
    <source>
        <dbReference type="PIRNR" id="PIRNR000535"/>
    </source>
</evidence>
<dbReference type="RefSeq" id="WP_078686401.1">
    <property type="nucleotide sequence ID" value="NZ_FNWT01000001.1"/>
</dbReference>
<keyword evidence="5" id="KW-0067">ATP-binding</keyword>
<dbReference type="SUPFAM" id="SSF53613">
    <property type="entry name" value="Ribokinase-like"/>
    <property type="match status" value="1"/>
</dbReference>
<evidence type="ECO:0000256" key="1">
    <source>
        <dbReference type="ARBA" id="ARBA00010688"/>
    </source>
</evidence>
<protein>
    <submittedName>
        <fullName evidence="8">1-phosphofructokinase/6-phosphofructokinase 2</fullName>
    </submittedName>
</protein>
<sequence length="305" mass="32918">MIYTLTPNPAVDVVVSCDGLTPNRVTRTRDASYSPNGKGLNVSFVLEHYGVPSTILGFFGGFTGTWIAEEAARTCPVKPVWIDGITRVNMFVNAGEDEYTMPNAGAPVERPQQQEMLDLIAGLEDLDTLVVSGSLSPLMEPHYYEELTDICHKKGAEIVLDMSHKSLAELVKKEPLLIKPNDEEIEAIFGVDTKSDSDIVSALHHIHELGAKNILCTLGGRGAFFLDDRHIYRASAAKIKILSTACAGDATLAAFLSIWHDDRDAVVPALTRAMATGADVASSAGLGDLARVDELANQIEVKVVE</sequence>
<dbReference type="PANTHER" id="PTHR46566">
    <property type="entry name" value="1-PHOSPHOFRUCTOKINASE-RELATED"/>
    <property type="match status" value="1"/>
</dbReference>
<dbReference type="EMBL" id="FNWT01000001">
    <property type="protein sequence ID" value="SEH37580.1"/>
    <property type="molecule type" value="Genomic_DNA"/>
</dbReference>
<keyword evidence="4" id="KW-0418">Kinase</keyword>
<evidence type="ECO:0000256" key="4">
    <source>
        <dbReference type="ARBA" id="ARBA00022777"/>
    </source>
</evidence>
<evidence type="ECO:0000259" key="7">
    <source>
        <dbReference type="Pfam" id="PF00294"/>
    </source>
</evidence>
<organism evidence="8 9">
    <name type="scientific">Parafannyhessea umbonata</name>
    <dbReference type="NCBI Taxonomy" id="604330"/>
    <lineage>
        <taxon>Bacteria</taxon>
        <taxon>Bacillati</taxon>
        <taxon>Actinomycetota</taxon>
        <taxon>Coriobacteriia</taxon>
        <taxon>Coriobacteriales</taxon>
        <taxon>Atopobiaceae</taxon>
        <taxon>Parafannyhessea</taxon>
    </lineage>
</organism>
<reference evidence="8 9" key="1">
    <citation type="submission" date="2016-10" db="EMBL/GenBank/DDBJ databases">
        <authorList>
            <person name="Varghese N."/>
            <person name="Submissions S."/>
        </authorList>
    </citation>
    <scope>NUCLEOTIDE SEQUENCE [LARGE SCALE GENOMIC DNA]</scope>
    <source>
        <strain evidence="8 9">WCP15</strain>
    </source>
</reference>
<dbReference type="PANTHER" id="PTHR46566:SF1">
    <property type="entry name" value="1-PHOSPHOFRUCTOKINASE"/>
    <property type="match status" value="1"/>
</dbReference>
<accession>A0A1H6HTW4</accession>
<dbReference type="NCBIfam" id="TIGR03168">
    <property type="entry name" value="1-PFK"/>
    <property type="match status" value="1"/>
</dbReference>
<comment type="caution">
    <text evidence="8">The sequence shown here is derived from an EMBL/GenBank/DDBJ whole genome shotgun (WGS) entry which is preliminary data.</text>
</comment>
<proteinExistence type="inferred from homology"/>
<dbReference type="Gene3D" id="3.40.1190.20">
    <property type="match status" value="1"/>
</dbReference>
<dbReference type="Pfam" id="PF00294">
    <property type="entry name" value="PfkB"/>
    <property type="match status" value="1"/>
</dbReference>
<dbReference type="InterPro" id="IPR029056">
    <property type="entry name" value="Ribokinase-like"/>
</dbReference>
<keyword evidence="2 6" id="KW-0808">Transferase</keyword>
<evidence type="ECO:0000256" key="2">
    <source>
        <dbReference type="ARBA" id="ARBA00022679"/>
    </source>
</evidence>
<name>A0A1H6HTW4_9ACTN</name>
<feature type="domain" description="Carbohydrate kinase PfkB" evidence="7">
    <location>
        <begin position="12"/>
        <end position="287"/>
    </location>
</feature>
<dbReference type="CDD" id="cd01164">
    <property type="entry name" value="FruK_PfkB_like"/>
    <property type="match status" value="1"/>
</dbReference>
<dbReference type="PIRSF" id="PIRSF000535">
    <property type="entry name" value="1PFK/6PFK/LacC"/>
    <property type="match status" value="1"/>
</dbReference>
<keyword evidence="9" id="KW-1185">Reference proteome</keyword>
<evidence type="ECO:0000313" key="8">
    <source>
        <dbReference type="EMBL" id="SEH37580.1"/>
    </source>
</evidence>
<gene>
    <name evidence="8" type="ORF">SAMN05216447_101170</name>
</gene>
<evidence type="ECO:0000256" key="3">
    <source>
        <dbReference type="ARBA" id="ARBA00022741"/>
    </source>
</evidence>
<dbReference type="InterPro" id="IPR011611">
    <property type="entry name" value="PfkB_dom"/>
</dbReference>